<dbReference type="PANTHER" id="PTHR46268:SF6">
    <property type="entry name" value="UNIVERSAL STRESS PROTEIN UP12"/>
    <property type="match status" value="1"/>
</dbReference>
<keyword evidence="4" id="KW-1185">Reference proteome</keyword>
<proteinExistence type="inferred from homology"/>
<dbReference type="Gene3D" id="3.40.50.620">
    <property type="entry name" value="HUPs"/>
    <property type="match status" value="2"/>
</dbReference>
<feature type="domain" description="UspA" evidence="2">
    <location>
        <begin position="158"/>
        <end position="289"/>
    </location>
</feature>
<accession>A0A1H8T0J2</accession>
<dbReference type="PRINTS" id="PR01438">
    <property type="entry name" value="UNVRSLSTRESS"/>
</dbReference>
<dbReference type="RefSeq" id="WP_170861040.1">
    <property type="nucleotide sequence ID" value="NZ_FOEE01000005.1"/>
</dbReference>
<evidence type="ECO:0000259" key="2">
    <source>
        <dbReference type="Pfam" id="PF00582"/>
    </source>
</evidence>
<reference evidence="4" key="1">
    <citation type="submission" date="2016-10" db="EMBL/GenBank/DDBJ databases">
        <authorList>
            <person name="Varghese N."/>
            <person name="Submissions S."/>
        </authorList>
    </citation>
    <scope>NUCLEOTIDE SEQUENCE [LARGE SCALE GENOMIC DNA]</scope>
    <source>
        <strain evidence="4">DSM 45413</strain>
    </source>
</reference>
<name>A0A1H8T0J2_9ACTN</name>
<evidence type="ECO:0000256" key="1">
    <source>
        <dbReference type="ARBA" id="ARBA00008791"/>
    </source>
</evidence>
<dbReference type="AlphaFoldDB" id="A0A1H8T0J2"/>
<dbReference type="EMBL" id="FOEE01000005">
    <property type="protein sequence ID" value="SEO84138.1"/>
    <property type="molecule type" value="Genomic_DNA"/>
</dbReference>
<protein>
    <submittedName>
        <fullName evidence="3">Nucleotide-binding universal stress protein, UspA family</fullName>
    </submittedName>
</protein>
<dbReference type="STRING" id="673521.SAMN05660991_01953"/>
<dbReference type="Proteomes" id="UP000198960">
    <property type="component" value="Unassembled WGS sequence"/>
</dbReference>
<dbReference type="InterPro" id="IPR006016">
    <property type="entry name" value="UspA"/>
</dbReference>
<dbReference type="SUPFAM" id="SSF52402">
    <property type="entry name" value="Adenine nucleotide alpha hydrolases-like"/>
    <property type="match status" value="2"/>
</dbReference>
<dbReference type="Pfam" id="PF00582">
    <property type="entry name" value="Usp"/>
    <property type="match status" value="2"/>
</dbReference>
<evidence type="ECO:0000313" key="3">
    <source>
        <dbReference type="EMBL" id="SEO84138.1"/>
    </source>
</evidence>
<sequence length="304" mass="30604">MTGAADHRPVVVGVDGSRSASGAVRVAAREATLRRAPLRLVMALPFAAGDDLPAPEGLDGRAVLRVAAELVIDGLETEIARSSPGVPVTSALVDGPAPEVLVAESADAGLVCVGTTSTGGLGDVLLGSTAGALARHALCPLLVVPLRLTTTVPEPSGVVVGLAGDDGDDALLAFALRAAADRGSAVVAVHTWRHTAPGLLHLGLEPLVDEVTAQHREEALLADVVDRAGPLPAQVHRVVRRGGAAGTLIAAGLTAELLVVGHRHDRGGHLRSVTSAVLHRAACPVAVLPLGTAVPPAARADRSA</sequence>
<feature type="domain" description="UspA" evidence="2">
    <location>
        <begin position="8"/>
        <end position="145"/>
    </location>
</feature>
<dbReference type="PANTHER" id="PTHR46268">
    <property type="entry name" value="STRESS RESPONSE PROTEIN NHAX"/>
    <property type="match status" value="1"/>
</dbReference>
<comment type="similarity">
    <text evidence="1">Belongs to the universal stress protein A family.</text>
</comment>
<dbReference type="InterPro" id="IPR006015">
    <property type="entry name" value="Universal_stress_UspA"/>
</dbReference>
<evidence type="ECO:0000313" key="4">
    <source>
        <dbReference type="Proteomes" id="UP000198960"/>
    </source>
</evidence>
<dbReference type="InterPro" id="IPR014729">
    <property type="entry name" value="Rossmann-like_a/b/a_fold"/>
</dbReference>
<organism evidence="3 4">
    <name type="scientific">Trujillonella endophytica</name>
    <dbReference type="NCBI Taxonomy" id="673521"/>
    <lineage>
        <taxon>Bacteria</taxon>
        <taxon>Bacillati</taxon>
        <taxon>Actinomycetota</taxon>
        <taxon>Actinomycetes</taxon>
        <taxon>Geodermatophilales</taxon>
        <taxon>Geodermatophilaceae</taxon>
        <taxon>Trujillonella</taxon>
    </lineage>
</organism>
<gene>
    <name evidence="3" type="ORF">SAMN05660991_01953</name>
</gene>